<gene>
    <name evidence="4" type="ORF">MIND_00638400</name>
</gene>
<dbReference type="GeneID" id="59345636"/>
<dbReference type="PANTHER" id="PTHR10366:SF564">
    <property type="entry name" value="STEROL-4-ALPHA-CARBOXYLATE 3-DEHYDROGENASE, DECARBOXYLATING"/>
    <property type="match status" value="1"/>
</dbReference>
<proteinExistence type="inferred from homology"/>
<comment type="similarity">
    <text evidence="2">Belongs to the NAD(P)-dependent epimerase/dehydratase family. Dihydroflavonol-4-reductase subfamily.</text>
</comment>
<keyword evidence="1" id="KW-0560">Oxidoreductase</keyword>
<sequence>MLSRQSRPDVVSGQILCFQIAPSHSSTTTMPAVATGKVLVSGANGYIAVWVVRSLLEAGFSVRGAVRSADKGAHLKQLFASYGEKFELVIVPDITKEGAFDEAVKGVDAVEHTASPFHMNADDPAELLEPAIKGTEGILYSIMKHAPTVRRVVVTSSVAAVLSMLDKPKVFDERDWNDQAVAEVAEKGKEANNGSKYRASKTLAERAAWKFMEEHKSQIGWDLVCLNPPLVLGPVIHAVSSPDALNTSALMMWEAFTKPGKAVGSGSFVDVRDLATAHVQALMNEPAGGERIIVCAGPFCWQDWLDVVPASNTNYEKGTPGAGKSFVHLIIFENGKAKKLLGLDYRTMEQTAKDTLEDYEQKGWIA</sequence>
<dbReference type="Proteomes" id="UP000636479">
    <property type="component" value="Unassembled WGS sequence"/>
</dbReference>
<dbReference type="GO" id="GO:0016616">
    <property type="term" value="F:oxidoreductase activity, acting on the CH-OH group of donors, NAD or NADP as acceptor"/>
    <property type="evidence" value="ECO:0007669"/>
    <property type="project" value="TreeGrafter"/>
</dbReference>
<reference evidence="4" key="1">
    <citation type="submission" date="2020-05" db="EMBL/GenBank/DDBJ databases">
        <title>Mycena genomes resolve the evolution of fungal bioluminescence.</title>
        <authorList>
            <person name="Tsai I.J."/>
        </authorList>
    </citation>
    <scope>NUCLEOTIDE SEQUENCE</scope>
    <source>
        <strain evidence="4">171206Taipei</strain>
    </source>
</reference>
<name>A0A8H6SRH0_9AGAR</name>
<dbReference type="Gene3D" id="3.40.50.720">
    <property type="entry name" value="NAD(P)-binding Rossmann-like Domain"/>
    <property type="match status" value="1"/>
</dbReference>
<dbReference type="EMBL" id="JACAZF010000005">
    <property type="protein sequence ID" value="KAF7304069.1"/>
    <property type="molecule type" value="Genomic_DNA"/>
</dbReference>
<dbReference type="Pfam" id="PF01370">
    <property type="entry name" value="Epimerase"/>
    <property type="match status" value="1"/>
</dbReference>
<dbReference type="InterPro" id="IPR036291">
    <property type="entry name" value="NAD(P)-bd_dom_sf"/>
</dbReference>
<dbReference type="InterPro" id="IPR001509">
    <property type="entry name" value="Epimerase_deHydtase"/>
</dbReference>
<evidence type="ECO:0000256" key="1">
    <source>
        <dbReference type="ARBA" id="ARBA00023002"/>
    </source>
</evidence>
<evidence type="ECO:0000259" key="3">
    <source>
        <dbReference type="Pfam" id="PF01370"/>
    </source>
</evidence>
<organism evidence="4 5">
    <name type="scientific">Mycena indigotica</name>
    <dbReference type="NCBI Taxonomy" id="2126181"/>
    <lineage>
        <taxon>Eukaryota</taxon>
        <taxon>Fungi</taxon>
        <taxon>Dikarya</taxon>
        <taxon>Basidiomycota</taxon>
        <taxon>Agaricomycotina</taxon>
        <taxon>Agaricomycetes</taxon>
        <taxon>Agaricomycetidae</taxon>
        <taxon>Agaricales</taxon>
        <taxon>Marasmiineae</taxon>
        <taxon>Mycenaceae</taxon>
        <taxon>Mycena</taxon>
    </lineage>
</organism>
<dbReference type="AlphaFoldDB" id="A0A8H6SRH0"/>
<keyword evidence="5" id="KW-1185">Reference proteome</keyword>
<evidence type="ECO:0000313" key="4">
    <source>
        <dbReference type="EMBL" id="KAF7304069.1"/>
    </source>
</evidence>
<feature type="domain" description="NAD-dependent epimerase/dehydratase" evidence="3">
    <location>
        <begin position="38"/>
        <end position="288"/>
    </location>
</feature>
<dbReference type="SUPFAM" id="SSF51735">
    <property type="entry name" value="NAD(P)-binding Rossmann-fold domains"/>
    <property type="match status" value="1"/>
</dbReference>
<evidence type="ECO:0000256" key="2">
    <source>
        <dbReference type="ARBA" id="ARBA00023445"/>
    </source>
</evidence>
<dbReference type="InterPro" id="IPR050425">
    <property type="entry name" value="NAD(P)_dehydrat-like"/>
</dbReference>
<evidence type="ECO:0000313" key="5">
    <source>
        <dbReference type="Proteomes" id="UP000636479"/>
    </source>
</evidence>
<dbReference type="RefSeq" id="XP_037221041.1">
    <property type="nucleotide sequence ID" value="XM_037363120.1"/>
</dbReference>
<comment type="caution">
    <text evidence="4">The sequence shown here is derived from an EMBL/GenBank/DDBJ whole genome shotgun (WGS) entry which is preliminary data.</text>
</comment>
<protein>
    <submittedName>
        <fullName evidence="4">D-lactaldehyde dehydrogenase</fullName>
    </submittedName>
</protein>
<dbReference type="PANTHER" id="PTHR10366">
    <property type="entry name" value="NAD DEPENDENT EPIMERASE/DEHYDRATASE"/>
    <property type="match status" value="1"/>
</dbReference>
<dbReference type="OrthoDB" id="2735536at2759"/>
<accession>A0A8H6SRH0</accession>